<dbReference type="SUPFAM" id="SSF53254">
    <property type="entry name" value="Phosphoglycerate mutase-like"/>
    <property type="match status" value="1"/>
</dbReference>
<dbReference type="AlphaFoldDB" id="A0A1W2FVW7"/>
<dbReference type="InterPro" id="IPR013078">
    <property type="entry name" value="His_Pase_superF_clade-1"/>
</dbReference>
<protein>
    <submittedName>
        <fullName evidence="2">Broad specificity phosphatase PhoE</fullName>
    </submittedName>
</protein>
<dbReference type="PANTHER" id="PTHR20935:SF0">
    <property type="entry name" value="SERINE_THREONINE-PROTEIN PHOSPHATASE PGAM5, MITOCHONDRIAL"/>
    <property type="match status" value="1"/>
</dbReference>
<dbReference type="SMART" id="SM00855">
    <property type="entry name" value="PGAM"/>
    <property type="match status" value="1"/>
</dbReference>
<sequence length="202" mass="21981">MPLVYLIRHGQASFGADDYDVLSPVGHRQGKHVGAELRRRGVRAGQVYSGTLKRQRDTALAAELDAELQQDPRWNEFDHIGLVREIQGDSVTPRGFQESLDAALRNWDGLVDFTETVGSALDDLLKALPSGQTGVVFTSGGVIAAVCAKLWGLDAAGFVAVNRVSVNCGITKLVHGRSGTSLVTYNDHAHFEGEHRDLLTYR</sequence>
<evidence type="ECO:0000256" key="1">
    <source>
        <dbReference type="ARBA" id="ARBA00022801"/>
    </source>
</evidence>
<dbReference type="Proteomes" id="UP000192674">
    <property type="component" value="Unassembled WGS sequence"/>
</dbReference>
<keyword evidence="3" id="KW-1185">Reference proteome</keyword>
<organism evidence="2 3">
    <name type="scientific">Kibdelosporangium aridum</name>
    <dbReference type="NCBI Taxonomy" id="2030"/>
    <lineage>
        <taxon>Bacteria</taxon>
        <taxon>Bacillati</taxon>
        <taxon>Actinomycetota</taxon>
        <taxon>Actinomycetes</taxon>
        <taxon>Pseudonocardiales</taxon>
        <taxon>Pseudonocardiaceae</taxon>
        <taxon>Kibdelosporangium</taxon>
    </lineage>
</organism>
<dbReference type="InterPro" id="IPR029033">
    <property type="entry name" value="His_PPase_superfam"/>
</dbReference>
<dbReference type="GO" id="GO:0016787">
    <property type="term" value="F:hydrolase activity"/>
    <property type="evidence" value="ECO:0007669"/>
    <property type="project" value="UniProtKB-KW"/>
</dbReference>
<accession>A0A1W2FVW7</accession>
<dbReference type="Gene3D" id="3.40.50.1240">
    <property type="entry name" value="Phosphoglycerate mutase-like"/>
    <property type="match status" value="1"/>
</dbReference>
<proteinExistence type="predicted"/>
<dbReference type="PANTHER" id="PTHR20935">
    <property type="entry name" value="PHOSPHOGLYCERATE MUTASE-RELATED"/>
    <property type="match status" value="1"/>
</dbReference>
<dbReference type="OrthoDB" id="280692at2"/>
<dbReference type="InterPro" id="IPR051021">
    <property type="entry name" value="Mito_Ser/Thr_phosphatase"/>
</dbReference>
<evidence type="ECO:0000313" key="2">
    <source>
        <dbReference type="EMBL" id="SMD26099.1"/>
    </source>
</evidence>
<dbReference type="EMBL" id="FWXV01000013">
    <property type="protein sequence ID" value="SMD26099.1"/>
    <property type="molecule type" value="Genomic_DNA"/>
</dbReference>
<reference evidence="2 3" key="1">
    <citation type="submission" date="2017-04" db="EMBL/GenBank/DDBJ databases">
        <authorList>
            <person name="Afonso C.L."/>
            <person name="Miller P.J."/>
            <person name="Scott M.A."/>
            <person name="Spackman E."/>
            <person name="Goraichik I."/>
            <person name="Dimitrov K.M."/>
            <person name="Suarez D.L."/>
            <person name="Swayne D.E."/>
        </authorList>
    </citation>
    <scope>NUCLEOTIDE SEQUENCE [LARGE SCALE GENOMIC DNA]</scope>
    <source>
        <strain evidence="2 3">DSM 43828</strain>
    </source>
</reference>
<keyword evidence="1" id="KW-0378">Hydrolase</keyword>
<dbReference type="CDD" id="cd07067">
    <property type="entry name" value="HP_PGM_like"/>
    <property type="match status" value="1"/>
</dbReference>
<dbReference type="RefSeq" id="WP_084433906.1">
    <property type="nucleotide sequence ID" value="NZ_FWXV01000013.1"/>
</dbReference>
<dbReference type="Pfam" id="PF00300">
    <property type="entry name" value="His_Phos_1"/>
    <property type="match status" value="1"/>
</dbReference>
<name>A0A1W2FVW7_KIBAR</name>
<gene>
    <name evidence="2" type="ORF">SAMN05661093_09679</name>
</gene>
<evidence type="ECO:0000313" key="3">
    <source>
        <dbReference type="Proteomes" id="UP000192674"/>
    </source>
</evidence>